<dbReference type="SUPFAM" id="SSF53335">
    <property type="entry name" value="S-adenosyl-L-methionine-dependent methyltransferases"/>
    <property type="match status" value="1"/>
</dbReference>
<evidence type="ECO:0000313" key="8">
    <source>
        <dbReference type="Proteomes" id="UP000658258"/>
    </source>
</evidence>
<comment type="catalytic activity">
    <reaction evidence="6">
        <text>L-lysyl-[protein] + 3 S-adenosyl-L-methionine = N(6),N(6),N(6)-trimethyl-L-lysyl-[protein] + 3 S-adenosyl-L-homocysteine + 3 H(+)</text>
        <dbReference type="Rhea" id="RHEA:54192"/>
        <dbReference type="Rhea" id="RHEA-COMP:9752"/>
        <dbReference type="Rhea" id="RHEA-COMP:13826"/>
        <dbReference type="ChEBI" id="CHEBI:15378"/>
        <dbReference type="ChEBI" id="CHEBI:29969"/>
        <dbReference type="ChEBI" id="CHEBI:57856"/>
        <dbReference type="ChEBI" id="CHEBI:59789"/>
        <dbReference type="ChEBI" id="CHEBI:61961"/>
    </reaction>
</comment>
<organism evidence="7 8">
    <name type="scientific">Roseivirga thermotolerans</name>
    <dbReference type="NCBI Taxonomy" id="1758176"/>
    <lineage>
        <taxon>Bacteria</taxon>
        <taxon>Pseudomonadati</taxon>
        <taxon>Bacteroidota</taxon>
        <taxon>Cytophagia</taxon>
        <taxon>Cytophagales</taxon>
        <taxon>Roseivirgaceae</taxon>
        <taxon>Roseivirga</taxon>
    </lineage>
</organism>
<dbReference type="InterPro" id="IPR004498">
    <property type="entry name" value="Ribosomal_PrmA_MeTrfase"/>
</dbReference>
<comment type="subcellular location">
    <subcellularLocation>
        <location evidence="6">Cytoplasm</location>
    </subcellularLocation>
</comment>
<dbReference type="InterPro" id="IPR029063">
    <property type="entry name" value="SAM-dependent_MTases_sf"/>
</dbReference>
<keyword evidence="7" id="KW-0689">Ribosomal protein</keyword>
<dbReference type="GO" id="GO:0005840">
    <property type="term" value="C:ribosome"/>
    <property type="evidence" value="ECO:0007669"/>
    <property type="project" value="UniProtKB-KW"/>
</dbReference>
<dbReference type="EMBL" id="BNAG01000001">
    <property type="protein sequence ID" value="GHE57649.1"/>
    <property type="molecule type" value="Genomic_DNA"/>
</dbReference>
<dbReference type="GO" id="GO:0032259">
    <property type="term" value="P:methylation"/>
    <property type="evidence" value="ECO:0007669"/>
    <property type="project" value="UniProtKB-KW"/>
</dbReference>
<dbReference type="Proteomes" id="UP000658258">
    <property type="component" value="Unassembled WGS sequence"/>
</dbReference>
<name>A0ABQ3I633_9BACT</name>
<evidence type="ECO:0000256" key="2">
    <source>
        <dbReference type="ARBA" id="ARBA00022490"/>
    </source>
</evidence>
<comment type="similarity">
    <text evidence="1 6">Belongs to the methyltransferase superfamily. PrmA family.</text>
</comment>
<keyword evidence="3 6" id="KW-0489">Methyltransferase</keyword>
<dbReference type="PANTHER" id="PTHR43648">
    <property type="entry name" value="ELECTRON TRANSFER FLAVOPROTEIN BETA SUBUNIT LYSINE METHYLTRANSFERASE"/>
    <property type="match status" value="1"/>
</dbReference>
<keyword evidence="8" id="KW-1185">Reference proteome</keyword>
<dbReference type="InterPro" id="IPR050078">
    <property type="entry name" value="Ribosomal_L11_MeTrfase_PrmA"/>
</dbReference>
<dbReference type="NCBIfam" id="NF001785">
    <property type="entry name" value="PRK00517.2-2"/>
    <property type="match status" value="1"/>
</dbReference>
<dbReference type="CDD" id="cd02440">
    <property type="entry name" value="AdoMet_MTases"/>
    <property type="match status" value="1"/>
</dbReference>
<evidence type="ECO:0000256" key="3">
    <source>
        <dbReference type="ARBA" id="ARBA00022603"/>
    </source>
</evidence>
<feature type="binding site" evidence="6">
    <location>
        <position position="126"/>
    </location>
    <ligand>
        <name>S-adenosyl-L-methionine</name>
        <dbReference type="ChEBI" id="CHEBI:59789"/>
    </ligand>
</feature>
<keyword evidence="7" id="KW-0687">Ribonucleoprotein</keyword>
<dbReference type="PIRSF" id="PIRSF000401">
    <property type="entry name" value="RPL11_MTase"/>
    <property type="match status" value="1"/>
</dbReference>
<feature type="binding site" evidence="6">
    <location>
        <position position="212"/>
    </location>
    <ligand>
        <name>S-adenosyl-L-methionine</name>
        <dbReference type="ChEBI" id="CHEBI:59789"/>
    </ligand>
</feature>
<dbReference type="EC" id="2.1.1.-" evidence="6"/>
<keyword evidence="4 6" id="KW-0808">Transferase</keyword>
<comment type="caution">
    <text evidence="7">The sequence shown here is derived from an EMBL/GenBank/DDBJ whole genome shotgun (WGS) entry which is preliminary data.</text>
</comment>
<evidence type="ECO:0000313" key="7">
    <source>
        <dbReference type="EMBL" id="GHE57649.1"/>
    </source>
</evidence>
<dbReference type="GO" id="GO:0008168">
    <property type="term" value="F:methyltransferase activity"/>
    <property type="evidence" value="ECO:0007669"/>
    <property type="project" value="UniProtKB-KW"/>
</dbReference>
<dbReference type="Gene3D" id="3.40.50.150">
    <property type="entry name" value="Vaccinia Virus protein VP39"/>
    <property type="match status" value="1"/>
</dbReference>
<sequence>MDFIQINVHCDPPFREILIAEMGELDFETFMDTEVGFEAYIQEELFSHPALQTLFNRYRKQTRIWYELKKIPKENWNEEWEKNYDPIAVGDQIYVRATFHEAKPQVPYEIIINPQMSFGTGHHETTHQLLALQLTVDHKGKKVLDVGSGTGILAIMAAKLGALSVAATDIDDWCIENALENFGLNNIEPAFVKQGTIHELRLGESYEIILANINTHVLLDEMEEYNKLLSPEGHLFLSGFYDTDKARIMEKATSLGLKEVKSTTEKNWVALVLEKVE</sequence>
<dbReference type="RefSeq" id="WP_189629169.1">
    <property type="nucleotide sequence ID" value="NZ_BNAG01000001.1"/>
</dbReference>
<proteinExistence type="inferred from homology"/>
<evidence type="ECO:0000256" key="4">
    <source>
        <dbReference type="ARBA" id="ARBA00022679"/>
    </source>
</evidence>
<protein>
    <recommendedName>
        <fullName evidence="6">Ribosomal protein L11 methyltransferase</fullName>
        <shortName evidence="6">L11 Mtase</shortName>
        <ecNumber evidence="6">2.1.1.-</ecNumber>
    </recommendedName>
</protein>
<gene>
    <name evidence="6 7" type="primary">prmA</name>
    <name evidence="7" type="ORF">GCM10011340_10890</name>
</gene>
<dbReference type="HAMAP" id="MF_00735">
    <property type="entry name" value="Methyltr_PrmA"/>
    <property type="match status" value="1"/>
</dbReference>
<keyword evidence="2 6" id="KW-0963">Cytoplasm</keyword>
<dbReference type="Pfam" id="PF06325">
    <property type="entry name" value="PrmA"/>
    <property type="match status" value="1"/>
</dbReference>
<evidence type="ECO:0000256" key="5">
    <source>
        <dbReference type="ARBA" id="ARBA00022691"/>
    </source>
</evidence>
<comment type="function">
    <text evidence="6">Methylates ribosomal protein L11.</text>
</comment>
<keyword evidence="5 6" id="KW-0949">S-adenosyl-L-methionine</keyword>
<accession>A0ABQ3I633</accession>
<evidence type="ECO:0000256" key="6">
    <source>
        <dbReference type="HAMAP-Rule" id="MF_00735"/>
    </source>
</evidence>
<evidence type="ECO:0000256" key="1">
    <source>
        <dbReference type="ARBA" id="ARBA00009741"/>
    </source>
</evidence>
<dbReference type="PANTHER" id="PTHR43648:SF1">
    <property type="entry name" value="ELECTRON TRANSFER FLAVOPROTEIN BETA SUBUNIT LYSINE METHYLTRANSFERASE"/>
    <property type="match status" value="1"/>
</dbReference>
<reference evidence="8" key="1">
    <citation type="journal article" date="2019" name="Int. J. Syst. Evol. Microbiol.">
        <title>The Global Catalogue of Microorganisms (GCM) 10K type strain sequencing project: providing services to taxonomists for standard genome sequencing and annotation.</title>
        <authorList>
            <consortium name="The Broad Institute Genomics Platform"/>
            <consortium name="The Broad Institute Genome Sequencing Center for Infectious Disease"/>
            <person name="Wu L."/>
            <person name="Ma J."/>
        </authorList>
    </citation>
    <scope>NUCLEOTIDE SEQUENCE [LARGE SCALE GENOMIC DNA]</scope>
    <source>
        <strain evidence="8">CGMCC 1.15111</strain>
    </source>
</reference>
<feature type="binding site" evidence="6">
    <location>
        <position position="147"/>
    </location>
    <ligand>
        <name>S-adenosyl-L-methionine</name>
        <dbReference type="ChEBI" id="CHEBI:59789"/>
    </ligand>
</feature>
<feature type="binding site" evidence="6">
    <location>
        <position position="169"/>
    </location>
    <ligand>
        <name>S-adenosyl-L-methionine</name>
        <dbReference type="ChEBI" id="CHEBI:59789"/>
    </ligand>
</feature>